<dbReference type="Pfam" id="PF02493">
    <property type="entry name" value="MORN"/>
    <property type="match status" value="5"/>
</dbReference>
<evidence type="ECO:0000256" key="1">
    <source>
        <dbReference type="ARBA" id="ARBA00022737"/>
    </source>
</evidence>
<dbReference type="GO" id="GO:0016020">
    <property type="term" value="C:membrane"/>
    <property type="evidence" value="ECO:0007669"/>
    <property type="project" value="UniProtKB-ARBA"/>
</dbReference>
<evidence type="ECO:0000256" key="2">
    <source>
        <dbReference type="SAM" id="MobiDB-lite"/>
    </source>
</evidence>
<dbReference type="Gene3D" id="2.20.110.10">
    <property type="entry name" value="Histone H3 K4-specific methyltransferase SET7/9 N-terminal domain"/>
    <property type="match status" value="2"/>
</dbReference>
<accession>A0A061S2J2</accession>
<protein>
    <submittedName>
        <fullName evidence="3">Radial spoke head 1</fullName>
    </submittedName>
</protein>
<dbReference type="SMART" id="SM00698">
    <property type="entry name" value="MORN"/>
    <property type="match status" value="5"/>
</dbReference>
<dbReference type="SUPFAM" id="SSF82185">
    <property type="entry name" value="Histone H3 K4-specific methyltransferase SET7/9 N-terminal domain"/>
    <property type="match status" value="1"/>
</dbReference>
<dbReference type="AlphaFoldDB" id="A0A061S2J2"/>
<dbReference type="PANTHER" id="PTHR43215:SF14">
    <property type="entry name" value="RADIAL SPOKE HEAD 1 HOMOLOG"/>
    <property type="match status" value="1"/>
</dbReference>
<sequence length="210" mass="24025">MAPKPQWEGEFNEEGLPHGVGKMSYPKVRTGEEEEEEEEEDDEDELVVGDMYEGPMVNGVREGKGKYTFQRGGYYEGDYIDNKKHGKGIIKFPDGGTYEGEWAENKMHGRGFYIYANGDMYEGDFVNGEKHGKGSYFHKAVETQFIGDWENGHFVKGVWLHKDGSRFEGDFTESRPTSGLFTFQRPRLKQLGEFQGNGLWAPKEELKHSE</sequence>
<feature type="compositionally biased region" description="Acidic residues" evidence="2">
    <location>
        <begin position="32"/>
        <end position="45"/>
    </location>
</feature>
<reference evidence="3" key="1">
    <citation type="submission" date="2014-05" db="EMBL/GenBank/DDBJ databases">
        <title>The transcriptome of the halophilic microalga Tetraselmis sp. GSL018 isolated from the Great Salt Lake, Utah.</title>
        <authorList>
            <person name="Jinkerson R.E."/>
            <person name="D'Adamo S."/>
            <person name="Posewitz M.C."/>
        </authorList>
    </citation>
    <scope>NUCLEOTIDE SEQUENCE</scope>
    <source>
        <strain evidence="3">GSL018</strain>
    </source>
</reference>
<proteinExistence type="predicted"/>
<dbReference type="InterPro" id="IPR003409">
    <property type="entry name" value="MORN"/>
</dbReference>
<gene>
    <name evidence="3" type="ORF">TSPGSL018_18696</name>
</gene>
<dbReference type="EMBL" id="GBEZ01008534">
    <property type="protein sequence ID" value="JAC77011.1"/>
    <property type="molecule type" value="Transcribed_RNA"/>
</dbReference>
<keyword evidence="1" id="KW-0677">Repeat</keyword>
<organism evidence="3">
    <name type="scientific">Tetraselmis sp. GSL018</name>
    <dbReference type="NCBI Taxonomy" id="582737"/>
    <lineage>
        <taxon>Eukaryota</taxon>
        <taxon>Viridiplantae</taxon>
        <taxon>Chlorophyta</taxon>
        <taxon>core chlorophytes</taxon>
        <taxon>Chlorodendrophyceae</taxon>
        <taxon>Chlorodendrales</taxon>
        <taxon>Chlorodendraceae</taxon>
        <taxon>Tetraselmis</taxon>
    </lineage>
</organism>
<name>A0A061S2J2_9CHLO</name>
<dbReference type="PANTHER" id="PTHR43215">
    <property type="entry name" value="RADIAL SPOKE HEAD 1 HOMOLOG"/>
    <property type="match status" value="1"/>
</dbReference>
<evidence type="ECO:0000313" key="3">
    <source>
        <dbReference type="EMBL" id="JAC77011.1"/>
    </source>
</evidence>
<feature type="region of interest" description="Disordered" evidence="2">
    <location>
        <begin position="1"/>
        <end position="45"/>
    </location>
</feature>